<dbReference type="AlphaFoldDB" id="A0A4Y2JHW5"/>
<keyword evidence="4" id="KW-1015">Disulfide bond</keyword>
<dbReference type="CDD" id="cd00033">
    <property type="entry name" value="CCP"/>
    <property type="match status" value="1"/>
</dbReference>
<comment type="subcellular location">
    <subcellularLocation>
        <location evidence="1">Virion</location>
    </subcellularLocation>
</comment>
<evidence type="ECO:0000313" key="7">
    <source>
        <dbReference type="EMBL" id="GBM89923.1"/>
    </source>
</evidence>
<feature type="domain" description="Sushi" evidence="6">
    <location>
        <begin position="24"/>
        <end position="83"/>
    </location>
</feature>
<gene>
    <name evidence="7" type="ORF">AVEN_73909_1</name>
</gene>
<keyword evidence="8" id="KW-1185">Reference proteome</keyword>
<evidence type="ECO:0000256" key="3">
    <source>
        <dbReference type="ARBA" id="ARBA00022729"/>
    </source>
</evidence>
<evidence type="ECO:0000313" key="8">
    <source>
        <dbReference type="Proteomes" id="UP000499080"/>
    </source>
</evidence>
<dbReference type="Pfam" id="PF00084">
    <property type="entry name" value="Sushi"/>
    <property type="match status" value="1"/>
</dbReference>
<evidence type="ECO:0000256" key="1">
    <source>
        <dbReference type="ARBA" id="ARBA00004328"/>
    </source>
</evidence>
<feature type="domain" description="Sushi" evidence="6">
    <location>
        <begin position="84"/>
        <end position="141"/>
    </location>
</feature>
<evidence type="ECO:0000259" key="6">
    <source>
        <dbReference type="PROSITE" id="PS50923"/>
    </source>
</evidence>
<keyword evidence="2 5" id="KW-0768">Sushi</keyword>
<dbReference type="SUPFAM" id="SSF57535">
    <property type="entry name" value="Complement control module/SCR domain"/>
    <property type="match status" value="2"/>
</dbReference>
<dbReference type="PROSITE" id="PS50923">
    <property type="entry name" value="SUSHI"/>
    <property type="match status" value="2"/>
</dbReference>
<dbReference type="Proteomes" id="UP000499080">
    <property type="component" value="Unassembled WGS sequence"/>
</dbReference>
<evidence type="ECO:0000256" key="4">
    <source>
        <dbReference type="ARBA" id="ARBA00023157"/>
    </source>
</evidence>
<dbReference type="InterPro" id="IPR000436">
    <property type="entry name" value="Sushi_SCR_CCP_dom"/>
</dbReference>
<organism evidence="7 8">
    <name type="scientific">Araneus ventricosus</name>
    <name type="common">Orbweaver spider</name>
    <name type="synonym">Epeira ventricosa</name>
    <dbReference type="NCBI Taxonomy" id="182803"/>
    <lineage>
        <taxon>Eukaryota</taxon>
        <taxon>Metazoa</taxon>
        <taxon>Ecdysozoa</taxon>
        <taxon>Arthropoda</taxon>
        <taxon>Chelicerata</taxon>
        <taxon>Arachnida</taxon>
        <taxon>Araneae</taxon>
        <taxon>Araneomorphae</taxon>
        <taxon>Entelegynae</taxon>
        <taxon>Araneoidea</taxon>
        <taxon>Araneidae</taxon>
        <taxon>Araneus</taxon>
    </lineage>
</organism>
<sequence>MMKIGSSVDYKEWWHEKCSSYEGAPCIVPEIEQGNFTDYSPGARVPHGVEINITCEPRYDVIYNATPISCNNGTWTHVPTCVPARCHQLPEKPKNGIVIAPKTDHGMKALFLCRDGYQLSGPNVTECHYGEWTLPYPVCNESK</sequence>
<dbReference type="Gene3D" id="2.10.70.10">
    <property type="entry name" value="Complement Module, domain 1"/>
    <property type="match status" value="2"/>
</dbReference>
<comment type="caution">
    <text evidence="7">The sequence shown here is derived from an EMBL/GenBank/DDBJ whole genome shotgun (WGS) entry which is preliminary data.</text>
</comment>
<protein>
    <recommendedName>
        <fullName evidence="6">Sushi domain-containing protein</fullName>
    </recommendedName>
</protein>
<dbReference type="PANTHER" id="PTHR45785:SF2">
    <property type="entry name" value="COMPLEMENT FACTOR H-RELATED"/>
    <property type="match status" value="1"/>
</dbReference>
<name>A0A4Y2JHW5_ARAVE</name>
<dbReference type="InterPro" id="IPR051503">
    <property type="entry name" value="ComplSys_Reg/VirEntry_Med"/>
</dbReference>
<dbReference type="EMBL" id="BGPR01003584">
    <property type="protein sequence ID" value="GBM89923.1"/>
    <property type="molecule type" value="Genomic_DNA"/>
</dbReference>
<comment type="caution">
    <text evidence="5">Lacks conserved residue(s) required for the propagation of feature annotation.</text>
</comment>
<reference evidence="7 8" key="1">
    <citation type="journal article" date="2019" name="Sci. Rep.">
        <title>Orb-weaving spider Araneus ventricosus genome elucidates the spidroin gene catalogue.</title>
        <authorList>
            <person name="Kono N."/>
            <person name="Nakamura H."/>
            <person name="Ohtoshi R."/>
            <person name="Moran D.A.P."/>
            <person name="Shinohara A."/>
            <person name="Yoshida Y."/>
            <person name="Fujiwara M."/>
            <person name="Mori M."/>
            <person name="Tomita M."/>
            <person name="Arakawa K."/>
        </authorList>
    </citation>
    <scope>NUCLEOTIDE SEQUENCE [LARGE SCALE GENOMIC DNA]</scope>
</reference>
<evidence type="ECO:0000256" key="5">
    <source>
        <dbReference type="PROSITE-ProRule" id="PRU00302"/>
    </source>
</evidence>
<dbReference type="InterPro" id="IPR035976">
    <property type="entry name" value="Sushi/SCR/CCP_sf"/>
</dbReference>
<dbReference type="PANTHER" id="PTHR45785">
    <property type="entry name" value="COMPLEMENT FACTOR H-RELATED"/>
    <property type="match status" value="1"/>
</dbReference>
<accession>A0A4Y2JHW5</accession>
<dbReference type="OrthoDB" id="6429645at2759"/>
<keyword evidence="3" id="KW-0732">Signal</keyword>
<proteinExistence type="predicted"/>
<evidence type="ECO:0000256" key="2">
    <source>
        <dbReference type="ARBA" id="ARBA00022659"/>
    </source>
</evidence>
<dbReference type="SMART" id="SM00032">
    <property type="entry name" value="CCP"/>
    <property type="match status" value="2"/>
</dbReference>